<reference evidence="2 3" key="1">
    <citation type="journal article" date="2016" name="Nat. Commun.">
        <title>Thousands of microbial genomes shed light on interconnected biogeochemical processes in an aquifer system.</title>
        <authorList>
            <person name="Anantharaman K."/>
            <person name="Brown C.T."/>
            <person name="Hug L.A."/>
            <person name="Sharon I."/>
            <person name="Castelle C.J."/>
            <person name="Probst A.J."/>
            <person name="Thomas B.C."/>
            <person name="Singh A."/>
            <person name="Wilkins M.J."/>
            <person name="Karaoz U."/>
            <person name="Brodie E.L."/>
            <person name="Williams K.H."/>
            <person name="Hubbard S.S."/>
            <person name="Banfield J.F."/>
        </authorList>
    </citation>
    <scope>NUCLEOTIDE SEQUENCE [LARGE SCALE GENOMIC DNA]</scope>
</reference>
<comment type="caution">
    <text evidence="2">The sequence shown here is derived from an EMBL/GenBank/DDBJ whole genome shotgun (WGS) entry which is preliminary data.</text>
</comment>
<dbReference type="Proteomes" id="UP000176786">
    <property type="component" value="Unassembled WGS sequence"/>
</dbReference>
<accession>A0A1F5P7U0</accession>
<evidence type="ECO:0000313" key="2">
    <source>
        <dbReference type="EMBL" id="OGE85991.1"/>
    </source>
</evidence>
<keyword evidence="1" id="KW-0812">Transmembrane</keyword>
<gene>
    <name evidence="2" type="ORF">A3J48_01155</name>
</gene>
<name>A0A1F5P7U0_9BACT</name>
<organism evidence="2 3">
    <name type="scientific">Candidatus Doudnabacteria bacterium RIFCSPHIGHO2_02_FULL_46_11</name>
    <dbReference type="NCBI Taxonomy" id="1817832"/>
    <lineage>
        <taxon>Bacteria</taxon>
        <taxon>Candidatus Doudnaibacteriota</taxon>
    </lineage>
</organism>
<keyword evidence="1" id="KW-0472">Membrane</keyword>
<evidence type="ECO:0000256" key="1">
    <source>
        <dbReference type="SAM" id="Phobius"/>
    </source>
</evidence>
<evidence type="ECO:0000313" key="3">
    <source>
        <dbReference type="Proteomes" id="UP000176786"/>
    </source>
</evidence>
<keyword evidence="1" id="KW-1133">Transmembrane helix</keyword>
<proteinExistence type="predicted"/>
<protein>
    <submittedName>
        <fullName evidence="2">Uncharacterized protein</fullName>
    </submittedName>
</protein>
<sequence>MVLVGGGGRFEIGFCSNVVGAIVISSSIAVALITGVAGRAICCGGGGILISFGISIPVISSLEIEMSADVIVGKKAKSRKWSTAAAVTEPQNQLPKPRLKRSLAVSKPRERVIVASISVGCARII</sequence>
<feature type="transmembrane region" description="Helical" evidence="1">
    <location>
        <begin position="38"/>
        <end position="59"/>
    </location>
</feature>
<feature type="transmembrane region" description="Helical" evidence="1">
    <location>
        <begin position="12"/>
        <end position="32"/>
    </location>
</feature>
<dbReference type="AlphaFoldDB" id="A0A1F5P7U0"/>
<dbReference type="EMBL" id="MFES01000018">
    <property type="protein sequence ID" value="OGE85991.1"/>
    <property type="molecule type" value="Genomic_DNA"/>
</dbReference>